<protein>
    <submittedName>
        <fullName evidence="1">Uncharacterized protein</fullName>
    </submittedName>
</protein>
<organism evidence="1 2">
    <name type="scientific">Sphaerodactylus townsendi</name>
    <dbReference type="NCBI Taxonomy" id="933632"/>
    <lineage>
        <taxon>Eukaryota</taxon>
        <taxon>Metazoa</taxon>
        <taxon>Chordata</taxon>
        <taxon>Craniata</taxon>
        <taxon>Vertebrata</taxon>
        <taxon>Euteleostomi</taxon>
        <taxon>Lepidosauria</taxon>
        <taxon>Squamata</taxon>
        <taxon>Bifurcata</taxon>
        <taxon>Gekkota</taxon>
        <taxon>Sphaerodactylidae</taxon>
        <taxon>Sphaerodactylus</taxon>
    </lineage>
</organism>
<proteinExistence type="predicted"/>
<dbReference type="EMBL" id="CM037624">
    <property type="protein sequence ID" value="KAH8011393.1"/>
    <property type="molecule type" value="Genomic_DNA"/>
</dbReference>
<reference evidence="1" key="1">
    <citation type="submission" date="2021-08" db="EMBL/GenBank/DDBJ databases">
        <title>The first chromosome-level gecko genome reveals the dynamic sex chromosomes of Neotropical dwarf geckos (Sphaerodactylidae: Sphaerodactylus).</title>
        <authorList>
            <person name="Pinto B.J."/>
            <person name="Keating S.E."/>
            <person name="Gamble T."/>
        </authorList>
    </citation>
    <scope>NUCLEOTIDE SEQUENCE</scope>
    <source>
        <strain evidence="1">TG3544</strain>
    </source>
</reference>
<accession>A0ACB8FX20</accession>
<dbReference type="Proteomes" id="UP000827872">
    <property type="component" value="Linkage Group LG11"/>
</dbReference>
<gene>
    <name evidence="1" type="ORF">K3G42_022385</name>
</gene>
<name>A0ACB8FX20_9SAUR</name>
<comment type="caution">
    <text evidence="1">The sequence shown here is derived from an EMBL/GenBank/DDBJ whole genome shotgun (WGS) entry which is preliminary data.</text>
</comment>
<evidence type="ECO:0000313" key="1">
    <source>
        <dbReference type="EMBL" id="KAH8011393.1"/>
    </source>
</evidence>
<sequence>MDLVWNTSAFLLVNLACLLLLAAWRKRTQKTNLPPGPTPLPFIGNLLQLRASNITATLKQMSEKYGPVFTVYFGTDQTIVLYGYDVVKEVLVDHGDEFTFRGSIPSADKTNKGLGVIMSNGKRWVELRRFSLTTLRNFGMGKKNIEEYIQEETEYVMKELRAQKGQPFSPALLFSCATGNVISHILLGERFDYQDPKYLQILSYLMDAFRLESSISGQEKHNPETEFTRDNLMMTGYDLFVAGTETASSTLRYILMILVEHPTVQAKIHEEIDQVIGRERAPSMKDRLQMPYTEAVLHEAQRFMDLVPLGFTRLVKEDIQLRGFTIPKGATIHPILSSALHDPKQFKNPNQFDPENFLDENGAFKKNGADIPFSTGKRICIGESLARMQLFLYSTTILQSFCLKRPPGVTKIDLTPEVSGFGNVPRQLPLCFCPR</sequence>
<evidence type="ECO:0000313" key="2">
    <source>
        <dbReference type="Proteomes" id="UP000827872"/>
    </source>
</evidence>
<keyword evidence="2" id="KW-1185">Reference proteome</keyword>